<dbReference type="EMBL" id="JAFLQW010000499">
    <property type="protein sequence ID" value="MBO0351128.1"/>
    <property type="molecule type" value="Genomic_DNA"/>
</dbReference>
<dbReference type="Proteomes" id="UP000664844">
    <property type="component" value="Unassembled WGS sequence"/>
</dbReference>
<comment type="caution">
    <text evidence="4">The sequence shown here is derived from an EMBL/GenBank/DDBJ whole genome shotgun (WGS) entry which is preliminary data.</text>
</comment>
<feature type="region of interest" description="Disordered" evidence="3">
    <location>
        <begin position="221"/>
        <end position="267"/>
    </location>
</feature>
<dbReference type="InterPro" id="IPR010602">
    <property type="entry name" value="DUF1186"/>
</dbReference>
<evidence type="ECO:0000256" key="3">
    <source>
        <dbReference type="SAM" id="MobiDB-lite"/>
    </source>
</evidence>
<dbReference type="InterPro" id="IPR011989">
    <property type="entry name" value="ARM-like"/>
</dbReference>
<keyword evidence="2" id="KW-0605">Phycobilisome</keyword>
<evidence type="ECO:0000313" key="5">
    <source>
        <dbReference type="Proteomes" id="UP000664844"/>
    </source>
</evidence>
<gene>
    <name evidence="4" type="ORF">J0895_19035</name>
</gene>
<accession>A0ABS3FWI2</accession>
<sequence>MNSPHYTHPVSQLLTYGELEMYDFQKSSHYLEKFGLTEEQIPELIRMVGDYELHDADPESLEVWGPIHAWRSLAELRSETAIQPLLSVIHELLDHDWFRDELPHVLAQIGPAAIPALRDYLANPDYDASARSSAVDSLEVMASQHPEFRDECVSILTERLAYSDPESQVLNSFIVYSLVELKAVEAASAIEAAFAGDRINKDWCEDWDTVQVELGLKKPKKKLKNPSGIAALFEKHHEKPSKPQVSSGFGSTVTPQKAGNKKKKKRK</sequence>
<dbReference type="RefSeq" id="WP_207089583.1">
    <property type="nucleotide sequence ID" value="NZ_JAFLQW010000499.1"/>
</dbReference>
<evidence type="ECO:0000256" key="2">
    <source>
        <dbReference type="ARBA" id="ARBA00022738"/>
    </source>
</evidence>
<dbReference type="Gene3D" id="1.25.10.10">
    <property type="entry name" value="Leucine-rich Repeat Variant"/>
    <property type="match status" value="1"/>
</dbReference>
<name>A0ABS3FWI2_9CYAN</name>
<evidence type="ECO:0000313" key="4">
    <source>
        <dbReference type="EMBL" id="MBO0351128.1"/>
    </source>
</evidence>
<reference evidence="4 5" key="1">
    <citation type="submission" date="2021-03" db="EMBL/GenBank/DDBJ databases">
        <title>Metabolic Capacity of the Antarctic Cyanobacterium Phormidium pseudopriestleyi that Sustains Oxygenic Photosynthesis in the Presence of Hydrogen Sulfide.</title>
        <authorList>
            <person name="Lumian J.E."/>
            <person name="Jungblut A.D."/>
            <person name="Dillon M.L."/>
            <person name="Hawes I."/>
            <person name="Doran P.T."/>
            <person name="Mackey T.J."/>
            <person name="Dick G.J."/>
            <person name="Grettenberger C.L."/>
            <person name="Sumner D.Y."/>
        </authorList>
    </citation>
    <scope>NUCLEOTIDE SEQUENCE [LARGE SCALE GENOMIC DNA]</scope>
    <source>
        <strain evidence="4 5">FRX01</strain>
    </source>
</reference>
<dbReference type="SUPFAM" id="SSF48371">
    <property type="entry name" value="ARM repeat"/>
    <property type="match status" value="1"/>
</dbReference>
<feature type="compositionally biased region" description="Polar residues" evidence="3">
    <location>
        <begin position="243"/>
        <end position="257"/>
    </location>
</feature>
<organism evidence="4 5">
    <name type="scientific">Phormidium pseudopriestleyi FRX01</name>
    <dbReference type="NCBI Taxonomy" id="1759528"/>
    <lineage>
        <taxon>Bacteria</taxon>
        <taxon>Bacillati</taxon>
        <taxon>Cyanobacteriota</taxon>
        <taxon>Cyanophyceae</taxon>
        <taxon>Oscillatoriophycideae</taxon>
        <taxon>Oscillatoriales</taxon>
        <taxon>Oscillatoriaceae</taxon>
        <taxon>Phormidium</taxon>
    </lineage>
</organism>
<keyword evidence="1" id="KW-0042">Antenna complex</keyword>
<proteinExistence type="predicted"/>
<dbReference type="Pfam" id="PF06685">
    <property type="entry name" value="DUF1186"/>
    <property type="match status" value="1"/>
</dbReference>
<protein>
    <submittedName>
        <fullName evidence="4">HEAT repeat domain-containing protein</fullName>
    </submittedName>
</protein>
<keyword evidence="5" id="KW-1185">Reference proteome</keyword>
<dbReference type="InterPro" id="IPR016024">
    <property type="entry name" value="ARM-type_fold"/>
</dbReference>
<evidence type="ECO:0000256" key="1">
    <source>
        <dbReference type="ARBA" id="ARBA00022549"/>
    </source>
</evidence>